<dbReference type="Proteomes" id="UP000325577">
    <property type="component" value="Linkage Group LG2"/>
</dbReference>
<keyword evidence="4" id="KW-1185">Reference proteome</keyword>
<accession>A0A5J5AL14</accession>
<dbReference type="AlphaFoldDB" id="A0A5J5AL14"/>
<evidence type="ECO:0000313" key="4">
    <source>
        <dbReference type="Proteomes" id="UP000325577"/>
    </source>
</evidence>
<feature type="region of interest" description="Disordered" evidence="1">
    <location>
        <begin position="1"/>
        <end position="20"/>
    </location>
</feature>
<feature type="domain" description="Retrotransposon Copia-like N-terminal" evidence="2">
    <location>
        <begin position="38"/>
        <end position="82"/>
    </location>
</feature>
<proteinExistence type="predicted"/>
<dbReference type="PANTHER" id="PTHR37610">
    <property type="entry name" value="CCHC-TYPE DOMAIN-CONTAINING PROTEIN"/>
    <property type="match status" value="1"/>
</dbReference>
<dbReference type="Pfam" id="PF14244">
    <property type="entry name" value="Retrotran_gag_3"/>
    <property type="match status" value="1"/>
</dbReference>
<evidence type="ECO:0000259" key="2">
    <source>
        <dbReference type="Pfam" id="PF14244"/>
    </source>
</evidence>
<sequence>MASSENIDPKTPPLPKNPNERFLNFSDPFNPFRIDNGDNPATALVSNLLTADNYVNWSRAISRALRAKNKLGFINRTISKPQDATDPTFEAWERNAIPPLCTHCNMSGHYVAKCYKTHGYPLGHKLHEKNKTFAAAAAIVPSQACSATDHDEESSETMAFTKGQYNQLLALMHSKDLSSAMATMFVTPPSPPALPIPTSKLSDLGTFHFLGFF</sequence>
<gene>
    <name evidence="3" type="ORF">F0562_005211</name>
</gene>
<dbReference type="InterPro" id="IPR029472">
    <property type="entry name" value="Copia-like_N"/>
</dbReference>
<organism evidence="3 4">
    <name type="scientific">Nyssa sinensis</name>
    <dbReference type="NCBI Taxonomy" id="561372"/>
    <lineage>
        <taxon>Eukaryota</taxon>
        <taxon>Viridiplantae</taxon>
        <taxon>Streptophyta</taxon>
        <taxon>Embryophyta</taxon>
        <taxon>Tracheophyta</taxon>
        <taxon>Spermatophyta</taxon>
        <taxon>Magnoliopsida</taxon>
        <taxon>eudicotyledons</taxon>
        <taxon>Gunneridae</taxon>
        <taxon>Pentapetalae</taxon>
        <taxon>asterids</taxon>
        <taxon>Cornales</taxon>
        <taxon>Nyssaceae</taxon>
        <taxon>Nyssa</taxon>
    </lineage>
</organism>
<dbReference type="PANTHER" id="PTHR37610:SF100">
    <property type="entry name" value="COPIA-LIKE POLYPROTEIN_RETROTRANSPOSON"/>
    <property type="match status" value="1"/>
</dbReference>
<evidence type="ECO:0000313" key="3">
    <source>
        <dbReference type="EMBL" id="KAA8530502.1"/>
    </source>
</evidence>
<reference evidence="3 4" key="1">
    <citation type="submission" date="2019-09" db="EMBL/GenBank/DDBJ databases">
        <title>A chromosome-level genome assembly of the Chinese tupelo Nyssa sinensis.</title>
        <authorList>
            <person name="Yang X."/>
            <person name="Kang M."/>
            <person name="Yang Y."/>
            <person name="Xiong H."/>
            <person name="Wang M."/>
            <person name="Zhang Z."/>
            <person name="Wang Z."/>
            <person name="Wu H."/>
            <person name="Ma T."/>
            <person name="Liu J."/>
            <person name="Xi Z."/>
        </authorList>
    </citation>
    <scope>NUCLEOTIDE SEQUENCE [LARGE SCALE GENOMIC DNA]</scope>
    <source>
        <strain evidence="3">J267</strain>
        <tissue evidence="3">Leaf</tissue>
    </source>
</reference>
<evidence type="ECO:0000256" key="1">
    <source>
        <dbReference type="SAM" id="MobiDB-lite"/>
    </source>
</evidence>
<protein>
    <recommendedName>
        <fullName evidence="2">Retrotransposon Copia-like N-terminal domain-containing protein</fullName>
    </recommendedName>
</protein>
<dbReference type="OrthoDB" id="5544992at2759"/>
<name>A0A5J5AL14_9ASTE</name>
<dbReference type="EMBL" id="CM018043">
    <property type="protein sequence ID" value="KAA8530502.1"/>
    <property type="molecule type" value="Genomic_DNA"/>
</dbReference>